<evidence type="ECO:0000313" key="1">
    <source>
        <dbReference type="EMBL" id="GFT19848.1"/>
    </source>
</evidence>
<gene>
    <name evidence="1" type="ORF">NPIL_606101</name>
</gene>
<keyword evidence="2" id="KW-1185">Reference proteome</keyword>
<proteinExistence type="predicted"/>
<sequence length="170" mass="19065">MLVRARNAHYRIASCIKISVNNYLSLFIGLEEDSRERKSPANILLKKSFYLTLQKQRFSHHFTAVDEQNSDVQEGRDRIQVARSSSIGEGENLSGSTYRYCRVRRLTSPEYNTSQRTQPAGNHCHRLIASPADAKMHSKTSGRSAHDESLMSIRPVRKSVIACATGIGAV</sequence>
<comment type="caution">
    <text evidence="1">The sequence shown here is derived from an EMBL/GenBank/DDBJ whole genome shotgun (WGS) entry which is preliminary data.</text>
</comment>
<dbReference type="EMBL" id="BMAW01105583">
    <property type="protein sequence ID" value="GFT19848.1"/>
    <property type="molecule type" value="Genomic_DNA"/>
</dbReference>
<dbReference type="AlphaFoldDB" id="A0A8X6TIZ7"/>
<name>A0A8X6TIZ7_NEPPI</name>
<dbReference type="Proteomes" id="UP000887013">
    <property type="component" value="Unassembled WGS sequence"/>
</dbReference>
<evidence type="ECO:0000313" key="2">
    <source>
        <dbReference type="Proteomes" id="UP000887013"/>
    </source>
</evidence>
<reference evidence="1" key="1">
    <citation type="submission" date="2020-08" db="EMBL/GenBank/DDBJ databases">
        <title>Multicomponent nature underlies the extraordinary mechanical properties of spider dragline silk.</title>
        <authorList>
            <person name="Kono N."/>
            <person name="Nakamura H."/>
            <person name="Mori M."/>
            <person name="Yoshida Y."/>
            <person name="Ohtoshi R."/>
            <person name="Malay A.D."/>
            <person name="Moran D.A.P."/>
            <person name="Tomita M."/>
            <person name="Numata K."/>
            <person name="Arakawa K."/>
        </authorList>
    </citation>
    <scope>NUCLEOTIDE SEQUENCE</scope>
</reference>
<protein>
    <submittedName>
        <fullName evidence="1">Uncharacterized protein</fullName>
    </submittedName>
</protein>
<organism evidence="1 2">
    <name type="scientific">Nephila pilipes</name>
    <name type="common">Giant wood spider</name>
    <name type="synonym">Nephila maculata</name>
    <dbReference type="NCBI Taxonomy" id="299642"/>
    <lineage>
        <taxon>Eukaryota</taxon>
        <taxon>Metazoa</taxon>
        <taxon>Ecdysozoa</taxon>
        <taxon>Arthropoda</taxon>
        <taxon>Chelicerata</taxon>
        <taxon>Arachnida</taxon>
        <taxon>Araneae</taxon>
        <taxon>Araneomorphae</taxon>
        <taxon>Entelegynae</taxon>
        <taxon>Araneoidea</taxon>
        <taxon>Nephilidae</taxon>
        <taxon>Nephila</taxon>
    </lineage>
</organism>
<accession>A0A8X6TIZ7</accession>